<dbReference type="Proteomes" id="UP000821865">
    <property type="component" value="Chromosome 11"/>
</dbReference>
<evidence type="ECO:0000313" key="2">
    <source>
        <dbReference type="Proteomes" id="UP000821865"/>
    </source>
</evidence>
<protein>
    <submittedName>
        <fullName evidence="1">Uncharacterized protein</fullName>
    </submittedName>
</protein>
<keyword evidence="2" id="KW-1185">Reference proteome</keyword>
<organism evidence="1 2">
    <name type="scientific">Dermacentor silvarum</name>
    <name type="common">Tick</name>
    <dbReference type="NCBI Taxonomy" id="543639"/>
    <lineage>
        <taxon>Eukaryota</taxon>
        <taxon>Metazoa</taxon>
        <taxon>Ecdysozoa</taxon>
        <taxon>Arthropoda</taxon>
        <taxon>Chelicerata</taxon>
        <taxon>Arachnida</taxon>
        <taxon>Acari</taxon>
        <taxon>Parasitiformes</taxon>
        <taxon>Ixodida</taxon>
        <taxon>Ixodoidea</taxon>
        <taxon>Ixodidae</taxon>
        <taxon>Rhipicephalinae</taxon>
        <taxon>Dermacentor</taxon>
    </lineage>
</organism>
<dbReference type="EMBL" id="CM023480">
    <property type="protein sequence ID" value="KAH7970486.1"/>
    <property type="molecule type" value="Genomic_DNA"/>
</dbReference>
<reference evidence="1" key="1">
    <citation type="submission" date="2020-05" db="EMBL/GenBank/DDBJ databases">
        <title>Large-scale comparative analyses of tick genomes elucidate their genetic diversity and vector capacities.</title>
        <authorList>
            <person name="Jia N."/>
            <person name="Wang J."/>
            <person name="Shi W."/>
            <person name="Du L."/>
            <person name="Sun Y."/>
            <person name="Zhan W."/>
            <person name="Jiang J."/>
            <person name="Wang Q."/>
            <person name="Zhang B."/>
            <person name="Ji P."/>
            <person name="Sakyi L.B."/>
            <person name="Cui X."/>
            <person name="Yuan T."/>
            <person name="Jiang B."/>
            <person name="Yang W."/>
            <person name="Lam T.T.-Y."/>
            <person name="Chang Q."/>
            <person name="Ding S."/>
            <person name="Wang X."/>
            <person name="Zhu J."/>
            <person name="Ruan X."/>
            <person name="Zhao L."/>
            <person name="Wei J."/>
            <person name="Que T."/>
            <person name="Du C."/>
            <person name="Cheng J."/>
            <person name="Dai P."/>
            <person name="Han X."/>
            <person name="Huang E."/>
            <person name="Gao Y."/>
            <person name="Liu J."/>
            <person name="Shao H."/>
            <person name="Ye R."/>
            <person name="Li L."/>
            <person name="Wei W."/>
            <person name="Wang X."/>
            <person name="Wang C."/>
            <person name="Yang T."/>
            <person name="Huo Q."/>
            <person name="Li W."/>
            <person name="Guo W."/>
            <person name="Chen H."/>
            <person name="Zhou L."/>
            <person name="Ni X."/>
            <person name="Tian J."/>
            <person name="Zhou Y."/>
            <person name="Sheng Y."/>
            <person name="Liu T."/>
            <person name="Pan Y."/>
            <person name="Xia L."/>
            <person name="Li J."/>
            <person name="Zhao F."/>
            <person name="Cao W."/>
        </authorList>
    </citation>
    <scope>NUCLEOTIDE SEQUENCE</scope>
    <source>
        <strain evidence="1">Dsil-2018</strain>
    </source>
</reference>
<proteinExistence type="predicted"/>
<evidence type="ECO:0000313" key="1">
    <source>
        <dbReference type="EMBL" id="KAH7970486.1"/>
    </source>
</evidence>
<gene>
    <name evidence="1" type="ORF">HPB49_008044</name>
</gene>
<name>A0ACB8DIS8_DERSI</name>
<sequence length="506" mass="54544">MGPYSASEQRSNGGFRQRGVPGRSCRRRSSHLIPNSRAACAALRGPAAREKAAFPKATDFVVVLKPRTQLSLATVFPENGAGRALIAHLGETATRLVTVVMVREQNLILTYTSNPQIAHNLIVPLFGYLHADTQGSCYGIVTVRSSDTEAALRGSLNWPESEILHVQFTFSGKVNPRHVSYVALLIPVQPYKKTVPACGRCGSVGDRPDACPGRKSDLLRHLRNSGRRHPNYPLLYRRIKPAPRSENVDADGKKLSPLPPTLPHPRTLTRGLSGLPCEAKLRMDSQQGSALRGRFCSPHPNRTRRHLNQNLLPRRISWATRVRQEPQVSGSGGAASKPPPSTTPPPKPPTPSTPTREQIAIRQVQAQVASLTQAVEELANRLPSPYPTPSGQAPEAMDSAPSEHRDTTALLAPIEARVSRLEPHVASIVTTIEHRLAATLQTVFDCIPGMIVAQQSKVSIATPDVSTGSSSGAPVDLSALLEAPPPKFLTPTMAGNGSRSLSGRPN</sequence>
<comment type="caution">
    <text evidence="1">The sequence shown here is derived from an EMBL/GenBank/DDBJ whole genome shotgun (WGS) entry which is preliminary data.</text>
</comment>
<accession>A0ACB8DIS8</accession>